<dbReference type="GO" id="GO:0016491">
    <property type="term" value="F:oxidoreductase activity"/>
    <property type="evidence" value="ECO:0007669"/>
    <property type="project" value="UniProtKB-KW"/>
</dbReference>
<dbReference type="InterPro" id="IPR029061">
    <property type="entry name" value="THDP-binding"/>
</dbReference>
<keyword evidence="1" id="KW-0560">Oxidoreductase</keyword>
<gene>
    <name evidence="2" type="ORF">Ga0076813_16281</name>
</gene>
<dbReference type="SUPFAM" id="SSF52518">
    <property type="entry name" value="Thiamin diphosphate-binding fold (THDP-binding)"/>
    <property type="match status" value="1"/>
</dbReference>
<dbReference type="Gene3D" id="3.40.50.970">
    <property type="match status" value="1"/>
</dbReference>
<organism evidence="2 3">
    <name type="scientific">endosymbiont of Ridgeia piscesae</name>
    <dbReference type="NCBI Taxonomy" id="54398"/>
    <lineage>
        <taxon>Bacteria</taxon>
        <taxon>Pseudomonadati</taxon>
        <taxon>Pseudomonadota</taxon>
        <taxon>Gammaproteobacteria</taxon>
        <taxon>sulfur-oxidizing symbionts</taxon>
    </lineage>
</organism>
<evidence type="ECO:0000313" key="3">
    <source>
        <dbReference type="Proteomes" id="UP000051276"/>
    </source>
</evidence>
<dbReference type="PANTHER" id="PTHR42897:SF2">
    <property type="entry name" value="PYRUVATE SYNTHASE SUBUNIT PORB"/>
    <property type="match status" value="1"/>
</dbReference>
<dbReference type="PATRIC" id="fig|54398.4.peg.3545"/>
<dbReference type="InterPro" id="IPR051479">
    <property type="entry name" value="PorB-like"/>
</dbReference>
<evidence type="ECO:0000256" key="1">
    <source>
        <dbReference type="ARBA" id="ARBA00023002"/>
    </source>
</evidence>
<dbReference type="PANTHER" id="PTHR42897">
    <property type="entry name" value="PYRUVATE SYNTHASE SUBUNIT PORB"/>
    <property type="match status" value="1"/>
</dbReference>
<dbReference type="EMBL" id="LMXI01000066">
    <property type="protein sequence ID" value="KRT59886.1"/>
    <property type="molecule type" value="Genomic_DNA"/>
</dbReference>
<accession>A0A0T5ZBL0</accession>
<reference evidence="2 3" key="1">
    <citation type="submission" date="2015-11" db="EMBL/GenBank/DDBJ databases">
        <title>The genome of Candidatus Endoriftia persephone in Ridgeia piscesae and population structure of the North Eastern Pacific vestimentiferan symbionts.</title>
        <authorList>
            <person name="Perez M."/>
            <person name="Juniper K.S."/>
        </authorList>
    </citation>
    <scope>NUCLEOTIDE SEQUENCE [LARGE SCALE GENOMIC DNA]</scope>
    <source>
        <strain evidence="2">Ind10</strain>
    </source>
</reference>
<dbReference type="Pfam" id="PF13370">
    <property type="entry name" value="Fer4_13"/>
    <property type="match status" value="1"/>
</dbReference>
<evidence type="ECO:0000313" key="2">
    <source>
        <dbReference type="EMBL" id="KRT59886.1"/>
    </source>
</evidence>
<dbReference type="AlphaFoldDB" id="A0A0T5ZBL0"/>
<comment type="caution">
    <text evidence="2">The sequence shown here is derived from an EMBL/GenBank/DDBJ whole genome shotgun (WGS) entry which is preliminary data.</text>
</comment>
<name>A0A0T5ZBL0_9GAMM</name>
<dbReference type="Proteomes" id="UP000051276">
    <property type="component" value="Unassembled WGS sequence"/>
</dbReference>
<sequence>MASGMPIKVLVLDTQVYSNTGGQACTSGFISQIADMSPYGKAMKGKEEMRKEISLIGVAHRTSYVLQGSLSNITHLIEGYIDGLNSRRPALFNIYAVCQPEHGVADDATARQSKLAVESRAYPLMKFDPDAGETLEECIDLEGNPALEGDWPSYTLDYVDEHGKEAKLELPMTFADFAATEGRFRKHFRKAPPETWGDEMIPFHEFLDMDDDEREGNYPYIWGVDGKNRLMRILCSAEIVKSAEERRQFWHQLKSIAGELDKVDVDALVEQAKVDMANRLSSTLLSMAASGNAAALTGAVSANGSGAATAGSNSGTIAEGYEPVWIETPECTACDECTGINPKIFAYNDDKLAIVIDPQAGSYKDIVKAAEKCTAGCLHPGTPWNMGEKDVEKLIKRAAKFQ</sequence>
<dbReference type="Gene3D" id="3.30.70.20">
    <property type="match status" value="1"/>
</dbReference>
<protein>
    <submittedName>
        <fullName evidence="2">4Fe-4S single cluster domain of Ferredoxin I</fullName>
    </submittedName>
</protein>
<proteinExistence type="predicted"/>